<dbReference type="Proteomes" id="UP000887568">
    <property type="component" value="Unplaced"/>
</dbReference>
<dbReference type="InterPro" id="IPR029039">
    <property type="entry name" value="Flavoprotein-like_sf"/>
</dbReference>
<dbReference type="GO" id="GO:0009725">
    <property type="term" value="P:response to hormone"/>
    <property type="evidence" value="ECO:0007669"/>
    <property type="project" value="TreeGrafter"/>
</dbReference>
<dbReference type="Gene3D" id="2.40.30.10">
    <property type="entry name" value="Translation factors"/>
    <property type="match status" value="1"/>
</dbReference>
<evidence type="ECO:0000313" key="14">
    <source>
        <dbReference type="EnsemblMetazoa" id="XP_038055423.1"/>
    </source>
</evidence>
<keyword evidence="8 10" id="KW-0560">Oxidoreductase</keyword>
<dbReference type="GO" id="GO:0003958">
    <property type="term" value="F:NADPH-hemoprotein reductase activity"/>
    <property type="evidence" value="ECO:0007669"/>
    <property type="project" value="UniProtKB-UniRule"/>
</dbReference>
<dbReference type="OrthoDB" id="1856718at2759"/>
<dbReference type="CDD" id="cd06204">
    <property type="entry name" value="CYPOR"/>
    <property type="match status" value="1"/>
</dbReference>
<keyword evidence="5 10" id="KW-0274">FAD</keyword>
<keyword evidence="15" id="KW-1185">Reference proteome</keyword>
<feature type="binding site" evidence="10">
    <location>
        <begin position="181"/>
        <end position="190"/>
    </location>
    <ligand>
        <name>FMN</name>
        <dbReference type="ChEBI" id="CHEBI:58210"/>
    </ligand>
</feature>
<sequence>MEETLAGRMATPEMAEAASKVVAEPMFGVLDILLMSVSLGIGVYWFFFRGKKTSEQPSVVKKLSVAPTLTRSSNVGFIAKMKSSGKNLVVFYGSQTGTGEEFATRLSKDALRFGMKGMIADPEECEMEDLAQLTEVENSMAIFCMATYGEGDPTDNAQEFYDWLQEGSVGLAGLRYAVFGLGNKTYEHYNAMGIYVDKRLEDLGAERIYDLGLGDDDGNMEEDFVTWREQFWPAVCQRFGVQATGDESSIRTYALRIEDFLPEKVFTGEVARLGSFRTQKRPFDSKNPYLAPVKVNRELHKGGERSCMHIEFDITDSKIRYEAGDHVAVFPINDSALVDRIAELLGADLDVVMSLDNLDEEASKKHPFPCPCSYRTAFTHYLDITSVPRTNVLKDIAEYASDPKDKEFLLLLSSATPEGKKEYSEWVMHDHRSIVAILEDLPSLKPPLDHLCELLPRLHARYYSISSSPKLHPTSIHITAVLTRYTTRVGRQVNGVATSWLKGKVPNGPQSMPNVPIYVRKSQFRLPFKPATPVIMVGPGTGLAPFRGFIEERYHAKKEGKVLGETVLFFGCRNRDHDYIYEDELKEYQENQTLSAVYVAFSREQAEKQYVQHIMMQKKEKIWELLEQGGHIYVCGDARYMAPDVQKVIRTIISEHGDKTHQEADDYIKKLQSKGRYACDVWS</sequence>
<dbReference type="InterPro" id="IPR001433">
    <property type="entry name" value="OxRdtase_FAD/NAD-bd"/>
</dbReference>
<dbReference type="PRINTS" id="PR00371">
    <property type="entry name" value="FPNCR"/>
</dbReference>
<dbReference type="InterPro" id="IPR003097">
    <property type="entry name" value="CysJ-like_FAD-binding"/>
</dbReference>
<feature type="binding site" evidence="10">
    <location>
        <begin position="94"/>
        <end position="99"/>
    </location>
    <ligand>
        <name>FMN</name>
        <dbReference type="ChEBI" id="CHEBI:58210"/>
    </ligand>
</feature>
<dbReference type="Gene3D" id="1.20.990.10">
    <property type="entry name" value="NADPH-cytochrome p450 Reductase, Chain A, domain 3"/>
    <property type="match status" value="1"/>
</dbReference>
<dbReference type="GO" id="GO:0005829">
    <property type="term" value="C:cytosol"/>
    <property type="evidence" value="ECO:0007669"/>
    <property type="project" value="TreeGrafter"/>
</dbReference>
<feature type="binding site" evidence="10">
    <location>
        <position position="682"/>
    </location>
    <ligand>
        <name>FAD</name>
        <dbReference type="ChEBI" id="CHEBI:57692"/>
    </ligand>
</feature>
<dbReference type="InterPro" id="IPR008254">
    <property type="entry name" value="Flavodoxin/NO_synth"/>
</dbReference>
<name>A0A913ZUP4_PATMI</name>
<dbReference type="PIRSF" id="PIRSF000208">
    <property type="entry name" value="P450R"/>
    <property type="match status" value="1"/>
</dbReference>
<accession>A0A913ZUP4</accession>
<evidence type="ECO:0000256" key="4">
    <source>
        <dbReference type="ARBA" id="ARBA00022824"/>
    </source>
</evidence>
<dbReference type="InterPro" id="IPR017938">
    <property type="entry name" value="Riboflavin_synthase-like_b-brl"/>
</dbReference>
<dbReference type="GO" id="GO:0050660">
    <property type="term" value="F:flavin adenine dinucleotide binding"/>
    <property type="evidence" value="ECO:0007669"/>
    <property type="project" value="UniProtKB-UniRule"/>
</dbReference>
<comment type="cofactor">
    <cofactor evidence="10">
        <name>FAD</name>
        <dbReference type="ChEBI" id="CHEBI:57692"/>
    </cofactor>
    <text evidence="10">Binds 1 FAD per monomer.</text>
</comment>
<dbReference type="InterPro" id="IPR001094">
    <property type="entry name" value="Flavdoxin-like"/>
</dbReference>
<keyword evidence="9 10" id="KW-0472">Membrane</keyword>
<dbReference type="AlphaFoldDB" id="A0A913ZUP4"/>
<dbReference type="InterPro" id="IPR017927">
    <property type="entry name" value="FAD-bd_FR_type"/>
</dbReference>
<evidence type="ECO:0000256" key="5">
    <source>
        <dbReference type="ARBA" id="ARBA00022827"/>
    </source>
</evidence>
<evidence type="ECO:0000256" key="1">
    <source>
        <dbReference type="ARBA" id="ARBA00022630"/>
    </source>
</evidence>
<dbReference type="PROSITE" id="PS51384">
    <property type="entry name" value="FAD_FR"/>
    <property type="match status" value="1"/>
</dbReference>
<dbReference type="FunFam" id="3.40.50.360:FF:000009">
    <property type="entry name" value="NADPH--cytochrome P450 reductase"/>
    <property type="match status" value="1"/>
</dbReference>
<keyword evidence="7 10" id="KW-1133">Transmembrane helix</keyword>
<comment type="catalytic activity">
    <reaction evidence="10 11">
        <text>2 oxidized [cytochrome P450] + NADPH = 2 reduced [cytochrome P450] + NADP(+) + H(+)</text>
        <dbReference type="Rhea" id="RHEA:24040"/>
        <dbReference type="Rhea" id="RHEA-COMP:14627"/>
        <dbReference type="Rhea" id="RHEA-COMP:14628"/>
        <dbReference type="ChEBI" id="CHEBI:15378"/>
        <dbReference type="ChEBI" id="CHEBI:55376"/>
        <dbReference type="ChEBI" id="CHEBI:57783"/>
        <dbReference type="ChEBI" id="CHEBI:58349"/>
        <dbReference type="ChEBI" id="CHEBI:60344"/>
        <dbReference type="EC" id="1.6.2.4"/>
    </reaction>
</comment>
<evidence type="ECO:0000256" key="3">
    <source>
        <dbReference type="ARBA" id="ARBA00022692"/>
    </source>
</evidence>
<feature type="binding site" evidence="10">
    <location>
        <begin position="495"/>
        <end position="498"/>
    </location>
    <ligand>
        <name>FAD</name>
        <dbReference type="ChEBI" id="CHEBI:57692"/>
    </ligand>
</feature>
<feature type="binding site" evidence="10">
    <location>
        <position position="305"/>
    </location>
    <ligand>
        <name>NADP(+)</name>
        <dbReference type="ChEBI" id="CHEBI:58349"/>
    </ligand>
</feature>
<dbReference type="PANTHER" id="PTHR19384">
    <property type="entry name" value="NITRIC OXIDE SYNTHASE-RELATED"/>
    <property type="match status" value="1"/>
</dbReference>
<feature type="binding site" evidence="10">
    <location>
        <position position="485"/>
    </location>
    <ligand>
        <name>FAD</name>
        <dbReference type="ChEBI" id="CHEBI:57692"/>
    </ligand>
</feature>
<dbReference type="GO" id="GO:0050661">
    <property type="term" value="F:NADP binding"/>
    <property type="evidence" value="ECO:0007669"/>
    <property type="project" value="UniProtKB-UniRule"/>
</dbReference>
<dbReference type="InterPro" id="IPR001709">
    <property type="entry name" value="Flavoprot_Pyr_Nucl_cyt_Rdtase"/>
</dbReference>
<evidence type="ECO:0000259" key="12">
    <source>
        <dbReference type="PROSITE" id="PS50902"/>
    </source>
</evidence>
<dbReference type="EC" id="1.6.2.4" evidence="10 11"/>
<dbReference type="GO" id="GO:0010181">
    <property type="term" value="F:FMN binding"/>
    <property type="evidence" value="ECO:0007669"/>
    <property type="project" value="UniProtKB-UniRule"/>
</dbReference>
<dbReference type="PROSITE" id="PS50902">
    <property type="entry name" value="FLAVODOXIN_LIKE"/>
    <property type="match status" value="1"/>
</dbReference>
<comment type="cofactor">
    <cofactor evidence="10">
        <name>FMN</name>
        <dbReference type="ChEBI" id="CHEBI:58210"/>
    </cofactor>
    <text evidence="10">Binds 1 FMN per monomer.</text>
</comment>
<feature type="binding site" evidence="10">
    <location>
        <begin position="608"/>
        <end position="612"/>
    </location>
    <ligand>
        <name>NADP(+)</name>
        <dbReference type="ChEBI" id="CHEBI:58349"/>
    </ligand>
</feature>
<protein>
    <recommendedName>
        <fullName evidence="10 11">NADPH--cytochrome P450 reductase</fullName>
        <shortName evidence="10">CPR</shortName>
        <shortName evidence="10">P450R</shortName>
        <ecNumber evidence="10 11">1.6.2.4</ecNumber>
    </recommendedName>
</protein>
<dbReference type="Pfam" id="PF00258">
    <property type="entry name" value="Flavodoxin_1"/>
    <property type="match status" value="1"/>
</dbReference>
<feature type="binding site" evidence="10">
    <location>
        <position position="541"/>
    </location>
    <ligand>
        <name>NADP(+)</name>
        <dbReference type="ChEBI" id="CHEBI:58349"/>
    </ligand>
</feature>
<keyword evidence="4 10" id="KW-0256">Endoplasmic reticulum</keyword>
<dbReference type="SUPFAM" id="SSF63380">
    <property type="entry name" value="Riboflavin synthase domain-like"/>
    <property type="match status" value="1"/>
</dbReference>
<dbReference type="FunFam" id="1.20.990.10:FF:000001">
    <property type="entry name" value="NADPH--cytochrome P450 reductase"/>
    <property type="match status" value="1"/>
</dbReference>
<evidence type="ECO:0000313" key="15">
    <source>
        <dbReference type="Proteomes" id="UP000887568"/>
    </source>
</evidence>
<dbReference type="Gene3D" id="3.40.50.80">
    <property type="entry name" value="Nucleotide-binding domain of ferredoxin-NADP reductase (FNR) module"/>
    <property type="match status" value="1"/>
</dbReference>
<feature type="binding site" evidence="10">
    <location>
        <begin position="602"/>
        <end position="603"/>
    </location>
    <ligand>
        <name>NADP(+)</name>
        <dbReference type="ChEBI" id="CHEBI:58349"/>
    </ligand>
</feature>
<feature type="binding site" evidence="10">
    <location>
        <position position="216"/>
    </location>
    <ligand>
        <name>FMN</name>
        <dbReference type="ChEBI" id="CHEBI:58210"/>
    </ligand>
</feature>
<feature type="domain" description="FAD-binding FR-type" evidence="13">
    <location>
        <begin position="286"/>
        <end position="527"/>
    </location>
</feature>
<feature type="binding site" evidence="10">
    <location>
        <begin position="461"/>
        <end position="464"/>
    </location>
    <ligand>
        <name>FAD</name>
        <dbReference type="ChEBI" id="CHEBI:57692"/>
    </ligand>
</feature>
<dbReference type="PANTHER" id="PTHR19384:SF17">
    <property type="entry name" value="NADPH--CYTOCHROME P450 REDUCTASE"/>
    <property type="match status" value="1"/>
</dbReference>
<evidence type="ECO:0000256" key="10">
    <source>
        <dbReference type="HAMAP-Rule" id="MF_03212"/>
    </source>
</evidence>
<comment type="similarity">
    <text evidence="10 11">In the C-terminal section; belongs to the flavoprotein pyridine nucleotide cytochrome reductase family.</text>
</comment>
<keyword evidence="1 10" id="KW-0285">Flavoprotein</keyword>
<dbReference type="InterPro" id="IPR023173">
    <property type="entry name" value="NADPH_Cyt_P450_Rdtase_alpha"/>
</dbReference>
<dbReference type="EnsemblMetazoa" id="XM_038199495.1">
    <property type="protein sequence ID" value="XP_038055423.1"/>
    <property type="gene ID" value="LOC119727565"/>
</dbReference>
<dbReference type="GO" id="GO:0005789">
    <property type="term" value="C:endoplasmic reticulum membrane"/>
    <property type="evidence" value="ECO:0007669"/>
    <property type="project" value="UniProtKB-SubCell"/>
</dbReference>
<dbReference type="FunFam" id="3.40.50.80:FF:000001">
    <property type="entry name" value="NADPH--cytochrome P450 reductase 1"/>
    <property type="match status" value="1"/>
</dbReference>
<dbReference type="SUPFAM" id="SSF52218">
    <property type="entry name" value="Flavoproteins"/>
    <property type="match status" value="1"/>
</dbReference>
<dbReference type="Pfam" id="PF00175">
    <property type="entry name" value="NAD_binding_1"/>
    <property type="match status" value="1"/>
</dbReference>
<dbReference type="PRINTS" id="PR00369">
    <property type="entry name" value="FLAVODOXIN"/>
</dbReference>
<comment type="similarity">
    <text evidence="10">In the N-terminal section; belongs to the flavodoxin family.</text>
</comment>
<reference evidence="14" key="1">
    <citation type="submission" date="2022-11" db="UniProtKB">
        <authorList>
            <consortium name="EnsemblMetazoa"/>
        </authorList>
    </citation>
    <scope>IDENTIFICATION</scope>
</reference>
<dbReference type="HAMAP" id="MF_03212">
    <property type="entry name" value="NCPR"/>
    <property type="match status" value="1"/>
</dbReference>
<dbReference type="CTD" id="5447"/>
<feature type="binding site" evidence="10">
    <location>
        <position position="644"/>
    </location>
    <ligand>
        <name>NADP(+)</name>
        <dbReference type="ChEBI" id="CHEBI:58349"/>
    </ligand>
</feature>
<dbReference type="Pfam" id="PF00667">
    <property type="entry name" value="FAD_binding_1"/>
    <property type="match status" value="1"/>
</dbReference>
<dbReference type="OMA" id="QKRYQRD"/>
<dbReference type="Gene3D" id="3.40.50.360">
    <property type="match status" value="1"/>
</dbReference>
<feature type="binding site" evidence="10">
    <location>
        <begin position="146"/>
        <end position="149"/>
    </location>
    <ligand>
        <name>FMN</name>
        <dbReference type="ChEBI" id="CHEBI:58210"/>
    </ligand>
</feature>
<evidence type="ECO:0000256" key="9">
    <source>
        <dbReference type="ARBA" id="ARBA00023136"/>
    </source>
</evidence>
<feature type="domain" description="Flavodoxin-like" evidence="12">
    <location>
        <begin position="88"/>
        <end position="232"/>
    </location>
</feature>
<keyword evidence="6 10" id="KW-0521">NADP</keyword>
<evidence type="ECO:0000256" key="2">
    <source>
        <dbReference type="ARBA" id="ARBA00022643"/>
    </source>
</evidence>
<feature type="transmembrane region" description="Helical" evidence="10">
    <location>
        <begin position="26"/>
        <end position="47"/>
    </location>
</feature>
<evidence type="ECO:0000256" key="11">
    <source>
        <dbReference type="PIRNR" id="PIRNR000208"/>
    </source>
</evidence>
<keyword evidence="2 10" id="KW-0288">FMN</keyword>
<comment type="caution">
    <text evidence="10">Lacks conserved residue(s) required for the propagation of feature annotation.</text>
</comment>
<comment type="similarity">
    <text evidence="10">Belongs to the NADPH--cytochrome P450 reductase family.</text>
</comment>
<feature type="binding site" evidence="10">
    <location>
        <begin position="479"/>
        <end position="481"/>
    </location>
    <ligand>
        <name>FAD</name>
        <dbReference type="ChEBI" id="CHEBI:57692"/>
    </ligand>
</feature>
<dbReference type="GeneID" id="119727565"/>
<dbReference type="RefSeq" id="XP_038055423.1">
    <property type="nucleotide sequence ID" value="XM_038199495.1"/>
</dbReference>
<dbReference type="InterPro" id="IPR023208">
    <property type="entry name" value="P450R"/>
</dbReference>
<evidence type="ECO:0000256" key="6">
    <source>
        <dbReference type="ARBA" id="ARBA00022857"/>
    </source>
</evidence>
<evidence type="ECO:0000259" key="13">
    <source>
        <dbReference type="PROSITE" id="PS51384"/>
    </source>
</evidence>
<organism evidence="14 15">
    <name type="scientific">Patiria miniata</name>
    <name type="common">Bat star</name>
    <name type="synonym">Asterina miniata</name>
    <dbReference type="NCBI Taxonomy" id="46514"/>
    <lineage>
        <taxon>Eukaryota</taxon>
        <taxon>Metazoa</taxon>
        <taxon>Echinodermata</taxon>
        <taxon>Eleutherozoa</taxon>
        <taxon>Asterozoa</taxon>
        <taxon>Asteroidea</taxon>
        <taxon>Valvatacea</taxon>
        <taxon>Valvatida</taxon>
        <taxon>Asterinidae</taxon>
        <taxon>Patiria</taxon>
    </lineage>
</organism>
<dbReference type="SUPFAM" id="SSF52343">
    <property type="entry name" value="Ferredoxin reductase-like, C-terminal NADP-linked domain"/>
    <property type="match status" value="1"/>
</dbReference>
<keyword evidence="3 10" id="KW-0812">Transmembrane</keyword>
<comment type="subcellular location">
    <subcellularLocation>
        <location evidence="10">Endoplasmic reticulum membrane</location>
        <topology evidence="10">Single-pass membrane protein</topology>
        <orientation evidence="10">Cytoplasmic side</orientation>
    </subcellularLocation>
</comment>
<evidence type="ECO:0000256" key="8">
    <source>
        <dbReference type="ARBA" id="ARBA00023002"/>
    </source>
</evidence>
<dbReference type="InterPro" id="IPR039261">
    <property type="entry name" value="FNR_nucleotide-bd"/>
</dbReference>
<evidence type="ECO:0000256" key="7">
    <source>
        <dbReference type="ARBA" id="ARBA00022989"/>
    </source>
</evidence>
<comment type="function">
    <text evidence="10">This enzyme is required for electron transfer from NADP to cytochrome P450 in microsomes. It can also provide electron transfer to heme oxygenase and cytochrome B5.</text>
</comment>
<proteinExistence type="inferred from homology"/>